<proteinExistence type="predicted"/>
<dbReference type="AlphaFoldDB" id="D3DXZ3"/>
<reference evidence="2" key="1">
    <citation type="journal article" date="2010" name="PLoS ONE">
        <title>The complete genome sequence of Cupriavidus metallidurans strain CH34, a master survivalist in harsh and anthropogenic environments.</title>
        <authorList>
            <person name="Janssen P.J."/>
            <person name="Van Houdt R."/>
            <person name="Moors H."/>
            <person name="Monsieurs P."/>
            <person name="Morin N."/>
            <person name="Michaux A."/>
            <person name="Benotmane M.A."/>
            <person name="Leys N."/>
            <person name="Vallaeys T."/>
            <person name="Lapidus A."/>
            <person name="Monchy S."/>
            <person name="Medigue C."/>
            <person name="Taghavi S."/>
            <person name="McCorkle S."/>
            <person name="Dunn J."/>
            <person name="van der Lelie D."/>
            <person name="Mergeay M."/>
        </authorList>
    </citation>
    <scope>NUCLEOTIDE SEQUENCE [LARGE SCALE GENOMIC DNA]</scope>
    <source>
        <strain evidence="2">ATCC 43123 / DSM 2839 / NBRC 102507 / CH34</strain>
    </source>
</reference>
<dbReference type="Proteomes" id="UP000002429">
    <property type="component" value="Chromosome"/>
</dbReference>
<keyword evidence="2" id="KW-1185">Reference proteome</keyword>
<dbReference type="HOGENOM" id="CLU_2540127_0_0_4"/>
<dbReference type="EMBL" id="CP000352">
    <property type="protein sequence ID" value="ADC45163.1"/>
    <property type="molecule type" value="Genomic_DNA"/>
</dbReference>
<evidence type="ECO:0000313" key="1">
    <source>
        <dbReference type="EMBL" id="ADC45163.1"/>
    </source>
</evidence>
<organism evidence="1 2">
    <name type="scientific">Cupriavidus metallidurans (strain ATCC 43123 / DSM 2839 / NBRC 102507 / CH34)</name>
    <name type="common">Ralstonia metallidurans</name>
    <dbReference type="NCBI Taxonomy" id="266264"/>
    <lineage>
        <taxon>Bacteria</taxon>
        <taxon>Pseudomonadati</taxon>
        <taxon>Pseudomonadota</taxon>
        <taxon>Betaproteobacteria</taxon>
        <taxon>Burkholderiales</taxon>
        <taxon>Burkholderiaceae</taxon>
        <taxon>Cupriavidus</taxon>
    </lineage>
</organism>
<protein>
    <submittedName>
        <fullName evidence="1">Uncharacterized protein</fullName>
    </submittedName>
</protein>
<gene>
    <name evidence="1" type="ordered locus">Rmet_6557</name>
</gene>
<dbReference type="KEGG" id="rme:Rmet_6557"/>
<name>D3DXZ3_CUPMC</name>
<evidence type="ECO:0000313" key="2">
    <source>
        <dbReference type="Proteomes" id="UP000002429"/>
    </source>
</evidence>
<accession>D3DXZ3</accession>
<sequence length="83" mass="8571">MGLSAAAAFVDALVAAVPLLLLLLDEPQPQLEQPATASAAAPIVKPKSTRFMPSPPLAVKSPGDCTPDLHIRLPQTATPCQCT</sequence>